<evidence type="ECO:0000256" key="1">
    <source>
        <dbReference type="SAM" id="Coils"/>
    </source>
</evidence>
<keyword evidence="1" id="KW-0175">Coiled coil</keyword>
<reference evidence="2 4" key="2">
    <citation type="journal article" date="2013" name="Nature">
        <title>Insights into bilaterian evolution from three spiralian genomes.</title>
        <authorList>
            <person name="Simakov O."/>
            <person name="Marletaz F."/>
            <person name="Cho S.J."/>
            <person name="Edsinger-Gonzales E."/>
            <person name="Havlak P."/>
            <person name="Hellsten U."/>
            <person name="Kuo D.H."/>
            <person name="Larsson T."/>
            <person name="Lv J."/>
            <person name="Arendt D."/>
            <person name="Savage R."/>
            <person name="Osoegawa K."/>
            <person name="de Jong P."/>
            <person name="Grimwood J."/>
            <person name="Chapman J.A."/>
            <person name="Shapiro H."/>
            <person name="Aerts A."/>
            <person name="Otillar R.P."/>
            <person name="Terry A.Y."/>
            <person name="Boore J.L."/>
            <person name="Grigoriev I.V."/>
            <person name="Lindberg D.R."/>
            <person name="Seaver E.C."/>
            <person name="Weisblat D.A."/>
            <person name="Putnam N.H."/>
            <person name="Rokhsar D.S."/>
        </authorList>
    </citation>
    <scope>NUCLEOTIDE SEQUENCE</scope>
    <source>
        <strain evidence="2 4">I ESC-2004</strain>
    </source>
</reference>
<name>R7TV37_CAPTE</name>
<dbReference type="HOGENOM" id="CLU_1724064_0_0_1"/>
<protein>
    <submittedName>
        <fullName evidence="2 3">Uncharacterized protein</fullName>
    </submittedName>
</protein>
<reference evidence="4" key="1">
    <citation type="submission" date="2012-12" db="EMBL/GenBank/DDBJ databases">
        <authorList>
            <person name="Hellsten U."/>
            <person name="Grimwood J."/>
            <person name="Chapman J.A."/>
            <person name="Shapiro H."/>
            <person name="Aerts A."/>
            <person name="Otillar R.P."/>
            <person name="Terry A.Y."/>
            <person name="Boore J.L."/>
            <person name="Simakov O."/>
            <person name="Marletaz F."/>
            <person name="Cho S.-J."/>
            <person name="Edsinger-Gonzales E."/>
            <person name="Havlak P."/>
            <person name="Kuo D.-H."/>
            <person name="Larsson T."/>
            <person name="Lv J."/>
            <person name="Arendt D."/>
            <person name="Savage R."/>
            <person name="Osoegawa K."/>
            <person name="de Jong P."/>
            <person name="Lindberg D.R."/>
            <person name="Seaver E.C."/>
            <person name="Weisblat D.A."/>
            <person name="Putnam N.H."/>
            <person name="Grigoriev I.V."/>
            <person name="Rokhsar D.S."/>
        </authorList>
    </citation>
    <scope>NUCLEOTIDE SEQUENCE</scope>
    <source>
        <strain evidence="4">I ESC-2004</strain>
    </source>
</reference>
<organism evidence="2">
    <name type="scientific">Capitella teleta</name>
    <name type="common">Polychaete worm</name>
    <dbReference type="NCBI Taxonomy" id="283909"/>
    <lineage>
        <taxon>Eukaryota</taxon>
        <taxon>Metazoa</taxon>
        <taxon>Spiralia</taxon>
        <taxon>Lophotrochozoa</taxon>
        <taxon>Annelida</taxon>
        <taxon>Polychaeta</taxon>
        <taxon>Sedentaria</taxon>
        <taxon>Scolecida</taxon>
        <taxon>Capitellidae</taxon>
        <taxon>Capitella</taxon>
    </lineage>
</organism>
<keyword evidence="4" id="KW-1185">Reference proteome</keyword>
<gene>
    <name evidence="2" type="ORF">CAPTEDRAFT_205867</name>
</gene>
<dbReference type="Proteomes" id="UP000014760">
    <property type="component" value="Unassembled WGS sequence"/>
</dbReference>
<proteinExistence type="predicted"/>
<dbReference type="EnsemblMetazoa" id="CapteT205867">
    <property type="protein sequence ID" value="CapteP205867"/>
    <property type="gene ID" value="CapteG205867"/>
</dbReference>
<feature type="coiled-coil region" evidence="1">
    <location>
        <begin position="88"/>
        <end position="135"/>
    </location>
</feature>
<accession>R7TV37</accession>
<evidence type="ECO:0000313" key="3">
    <source>
        <dbReference type="EnsemblMetazoa" id="CapteP205867"/>
    </source>
</evidence>
<dbReference type="AlphaFoldDB" id="R7TV37"/>
<reference evidence="3" key="3">
    <citation type="submission" date="2015-06" db="UniProtKB">
        <authorList>
            <consortium name="EnsemblMetazoa"/>
        </authorList>
    </citation>
    <scope>IDENTIFICATION</scope>
</reference>
<dbReference type="EMBL" id="KB308519">
    <property type="protein sequence ID" value="ELT97589.1"/>
    <property type="molecule type" value="Genomic_DNA"/>
</dbReference>
<evidence type="ECO:0000313" key="2">
    <source>
        <dbReference type="EMBL" id="ELT97589.1"/>
    </source>
</evidence>
<dbReference type="EMBL" id="AMQN01010822">
    <property type="status" value="NOT_ANNOTATED_CDS"/>
    <property type="molecule type" value="Genomic_DNA"/>
</dbReference>
<dbReference type="OrthoDB" id="10051210at2759"/>
<evidence type="ECO:0000313" key="4">
    <source>
        <dbReference type="Proteomes" id="UP000014760"/>
    </source>
</evidence>
<sequence>MRIIKEEEAELKKIYEEVRRMKAPSQLVRESMDRATTFVSDVTLTLSEVLGSLIGPFDQEERMTLANQLAEKPYARSVYGSTVSRVALHNEEQLKLRAELTAKEAESRNADAIEAQRVKLQGLELAAQLEQLKEKLRVYEMADESSHSVAAK</sequence>